<dbReference type="NCBIfam" id="TIGR00589">
    <property type="entry name" value="ogt"/>
    <property type="match status" value="1"/>
</dbReference>
<dbReference type="EC" id="2.1.1.63" evidence="3"/>
<evidence type="ECO:0000256" key="7">
    <source>
        <dbReference type="ARBA" id="ARBA00023204"/>
    </source>
</evidence>
<dbReference type="Pfam" id="PF01035">
    <property type="entry name" value="DNA_binding_1"/>
    <property type="match status" value="1"/>
</dbReference>
<evidence type="ECO:0000256" key="3">
    <source>
        <dbReference type="ARBA" id="ARBA00011918"/>
    </source>
</evidence>
<dbReference type="SUPFAM" id="SSF46767">
    <property type="entry name" value="Methylated DNA-protein cysteine methyltransferase, C-terminal domain"/>
    <property type="match status" value="1"/>
</dbReference>
<evidence type="ECO:0000256" key="1">
    <source>
        <dbReference type="ARBA" id="ARBA00001286"/>
    </source>
</evidence>
<protein>
    <recommendedName>
        <fullName evidence="3">methylated-DNA--[protein]-cysteine S-methyltransferase</fullName>
        <ecNumber evidence="3">2.1.1.63</ecNumber>
    </recommendedName>
</protein>
<evidence type="ECO:0000259" key="10">
    <source>
        <dbReference type="Pfam" id="PF02870"/>
    </source>
</evidence>
<reference evidence="11 12" key="1">
    <citation type="journal article" date="2015" name="Genome Announc.">
        <title>Expanding the biotechnology potential of lactobacilli through comparative genomics of 213 strains and associated genera.</title>
        <authorList>
            <person name="Sun Z."/>
            <person name="Harris H.M."/>
            <person name="McCann A."/>
            <person name="Guo C."/>
            <person name="Argimon S."/>
            <person name="Zhang W."/>
            <person name="Yang X."/>
            <person name="Jeffery I.B."/>
            <person name="Cooney J.C."/>
            <person name="Kagawa T.F."/>
            <person name="Liu W."/>
            <person name="Song Y."/>
            <person name="Salvetti E."/>
            <person name="Wrobel A."/>
            <person name="Rasinkangas P."/>
            <person name="Parkhill J."/>
            <person name="Rea M.C."/>
            <person name="O'Sullivan O."/>
            <person name="Ritari J."/>
            <person name="Douillard F.P."/>
            <person name="Paul Ross R."/>
            <person name="Yang R."/>
            <person name="Briner A.E."/>
            <person name="Felis G.E."/>
            <person name="de Vos W.M."/>
            <person name="Barrangou R."/>
            <person name="Klaenhammer T.R."/>
            <person name="Caufield P.W."/>
            <person name="Cui Y."/>
            <person name="Zhang H."/>
            <person name="O'Toole P.W."/>
        </authorList>
    </citation>
    <scope>NUCLEOTIDE SEQUENCE [LARGE SCALE GENOMIC DNA]</scope>
    <source>
        <strain evidence="11 12">DSM 19972</strain>
    </source>
</reference>
<feature type="domain" description="Methylguanine DNA methyltransferase ribonuclease-like" evidence="10">
    <location>
        <begin position="3"/>
        <end position="69"/>
    </location>
</feature>
<name>A0A0R1M9N9_9LACO</name>
<dbReference type="GO" id="GO:0003908">
    <property type="term" value="F:methylated-DNA-[protein]-cysteine S-methyltransferase activity"/>
    <property type="evidence" value="ECO:0007669"/>
    <property type="project" value="UniProtKB-EC"/>
</dbReference>
<dbReference type="Pfam" id="PF02870">
    <property type="entry name" value="Methyltransf_1N"/>
    <property type="match status" value="1"/>
</dbReference>
<comment type="similarity">
    <text evidence="2">Belongs to the MGMT family.</text>
</comment>
<evidence type="ECO:0000256" key="6">
    <source>
        <dbReference type="ARBA" id="ARBA00022763"/>
    </source>
</evidence>
<organism evidence="11 12">
    <name type="scientific">Liquorilactobacillus oeni DSM 19972</name>
    <dbReference type="NCBI Taxonomy" id="1423777"/>
    <lineage>
        <taxon>Bacteria</taxon>
        <taxon>Bacillati</taxon>
        <taxon>Bacillota</taxon>
        <taxon>Bacilli</taxon>
        <taxon>Lactobacillales</taxon>
        <taxon>Lactobacillaceae</taxon>
        <taxon>Liquorilactobacillus</taxon>
    </lineage>
</organism>
<dbReference type="Gene3D" id="3.30.160.70">
    <property type="entry name" value="Methylated DNA-protein cysteine methyltransferase domain"/>
    <property type="match status" value="1"/>
</dbReference>
<dbReference type="PANTHER" id="PTHR10815">
    <property type="entry name" value="METHYLATED-DNA--PROTEIN-CYSTEINE METHYLTRANSFERASE"/>
    <property type="match status" value="1"/>
</dbReference>
<dbReference type="GO" id="GO:0032259">
    <property type="term" value="P:methylation"/>
    <property type="evidence" value="ECO:0007669"/>
    <property type="project" value="UniProtKB-KW"/>
</dbReference>
<dbReference type="STRING" id="1423777.FD46_GL000994"/>
<evidence type="ECO:0000256" key="2">
    <source>
        <dbReference type="ARBA" id="ARBA00008711"/>
    </source>
</evidence>
<accession>A0A0R1M9N9</accession>
<evidence type="ECO:0000256" key="8">
    <source>
        <dbReference type="ARBA" id="ARBA00049348"/>
    </source>
</evidence>
<dbReference type="Gene3D" id="1.10.10.10">
    <property type="entry name" value="Winged helix-like DNA-binding domain superfamily/Winged helix DNA-binding domain"/>
    <property type="match status" value="1"/>
</dbReference>
<dbReference type="InterPro" id="IPR036631">
    <property type="entry name" value="MGMT_N_sf"/>
</dbReference>
<sequence>MVSPVGELTLVSDENNLVGIWFKGQKYYKATLVAHEVQLQWTPVLKKTKCWLNDYFSFKKPNVKDIPIKPQVSEFRQFVLEALLTIPYGHYCTYGQIAQRVAARMHKSSVYAQAVGGAIGHNPIAILIPCHRVIGSTGSLTGYAGGIDKKVQLLQHEGIDVNNFHFPS</sequence>
<gene>
    <name evidence="11" type="ORF">FD46_GL000994</name>
</gene>
<keyword evidence="12" id="KW-1185">Reference proteome</keyword>
<dbReference type="AlphaFoldDB" id="A0A0R1M9N9"/>
<dbReference type="InterPro" id="IPR036217">
    <property type="entry name" value="MethylDNA_cys_MeTrfase_DNAb"/>
</dbReference>
<evidence type="ECO:0000256" key="5">
    <source>
        <dbReference type="ARBA" id="ARBA00022679"/>
    </source>
</evidence>
<evidence type="ECO:0000313" key="12">
    <source>
        <dbReference type="Proteomes" id="UP000051686"/>
    </source>
</evidence>
<dbReference type="CDD" id="cd06445">
    <property type="entry name" value="ATase"/>
    <property type="match status" value="1"/>
</dbReference>
<evidence type="ECO:0000313" key="11">
    <source>
        <dbReference type="EMBL" id="KRL05053.1"/>
    </source>
</evidence>
<feature type="domain" description="Methylated-DNA-[protein]-cysteine S-methyltransferase DNA binding" evidence="9">
    <location>
        <begin position="74"/>
        <end position="159"/>
    </location>
</feature>
<dbReference type="PROSITE" id="PS00374">
    <property type="entry name" value="MGMT"/>
    <property type="match status" value="1"/>
</dbReference>
<dbReference type="SUPFAM" id="SSF53155">
    <property type="entry name" value="Methylated DNA-protein cysteine methyltransferase domain"/>
    <property type="match status" value="1"/>
</dbReference>
<dbReference type="InterPro" id="IPR036388">
    <property type="entry name" value="WH-like_DNA-bd_sf"/>
</dbReference>
<comment type="caution">
    <text evidence="11">The sequence shown here is derived from an EMBL/GenBank/DDBJ whole genome shotgun (WGS) entry which is preliminary data.</text>
</comment>
<comment type="catalytic activity">
    <reaction evidence="8">
        <text>a 6-O-methyl-2'-deoxyguanosine in DNA + L-cysteinyl-[protein] = S-methyl-L-cysteinyl-[protein] + a 2'-deoxyguanosine in DNA</text>
        <dbReference type="Rhea" id="RHEA:24000"/>
        <dbReference type="Rhea" id="RHEA-COMP:10131"/>
        <dbReference type="Rhea" id="RHEA-COMP:10132"/>
        <dbReference type="Rhea" id="RHEA-COMP:11367"/>
        <dbReference type="Rhea" id="RHEA-COMP:11368"/>
        <dbReference type="ChEBI" id="CHEBI:29950"/>
        <dbReference type="ChEBI" id="CHEBI:82612"/>
        <dbReference type="ChEBI" id="CHEBI:85445"/>
        <dbReference type="ChEBI" id="CHEBI:85448"/>
        <dbReference type="EC" id="2.1.1.63"/>
    </reaction>
</comment>
<dbReference type="Proteomes" id="UP000051686">
    <property type="component" value="Unassembled WGS sequence"/>
</dbReference>
<proteinExistence type="inferred from homology"/>
<dbReference type="InterPro" id="IPR008332">
    <property type="entry name" value="MethylG_MeTrfase_N"/>
</dbReference>
<dbReference type="PATRIC" id="fig|1423777.3.peg.1029"/>
<dbReference type="GO" id="GO:0006281">
    <property type="term" value="P:DNA repair"/>
    <property type="evidence" value="ECO:0007669"/>
    <property type="project" value="UniProtKB-KW"/>
</dbReference>
<keyword evidence="7" id="KW-0234">DNA repair</keyword>
<evidence type="ECO:0000259" key="9">
    <source>
        <dbReference type="Pfam" id="PF01035"/>
    </source>
</evidence>
<comment type="catalytic activity">
    <reaction evidence="1">
        <text>a 4-O-methyl-thymidine in DNA + L-cysteinyl-[protein] = a thymidine in DNA + S-methyl-L-cysteinyl-[protein]</text>
        <dbReference type="Rhea" id="RHEA:53428"/>
        <dbReference type="Rhea" id="RHEA-COMP:10131"/>
        <dbReference type="Rhea" id="RHEA-COMP:10132"/>
        <dbReference type="Rhea" id="RHEA-COMP:13555"/>
        <dbReference type="Rhea" id="RHEA-COMP:13556"/>
        <dbReference type="ChEBI" id="CHEBI:29950"/>
        <dbReference type="ChEBI" id="CHEBI:82612"/>
        <dbReference type="ChEBI" id="CHEBI:137386"/>
        <dbReference type="ChEBI" id="CHEBI:137387"/>
        <dbReference type="EC" id="2.1.1.63"/>
    </reaction>
</comment>
<evidence type="ECO:0000256" key="4">
    <source>
        <dbReference type="ARBA" id="ARBA00022603"/>
    </source>
</evidence>
<dbReference type="EMBL" id="AZEH01000034">
    <property type="protein sequence ID" value="KRL05053.1"/>
    <property type="molecule type" value="Genomic_DNA"/>
</dbReference>
<dbReference type="InterPro" id="IPR001497">
    <property type="entry name" value="MethylDNA_cys_MeTrfase_AS"/>
</dbReference>
<keyword evidence="5 11" id="KW-0808">Transferase</keyword>
<dbReference type="PANTHER" id="PTHR10815:SF5">
    <property type="entry name" value="METHYLATED-DNA--PROTEIN-CYSTEINE METHYLTRANSFERASE"/>
    <property type="match status" value="1"/>
</dbReference>
<keyword evidence="6" id="KW-0227">DNA damage</keyword>
<dbReference type="InterPro" id="IPR014048">
    <property type="entry name" value="MethylDNA_cys_MeTrfase_DNA-bd"/>
</dbReference>
<keyword evidence="4 11" id="KW-0489">Methyltransferase</keyword>
<dbReference type="FunFam" id="1.10.10.10:FF:000214">
    <property type="entry name" value="Methylated-DNA--protein-cysteine methyltransferase"/>
    <property type="match status" value="1"/>
</dbReference>